<proteinExistence type="predicted"/>
<gene>
    <name evidence="1" type="ORF">A2Y82_02450</name>
</gene>
<dbReference type="EMBL" id="MHHZ01000014">
    <property type="protein sequence ID" value="OGY41718.1"/>
    <property type="molecule type" value="Genomic_DNA"/>
</dbReference>
<accession>A0A1G1XNT7</accession>
<evidence type="ECO:0000313" key="1">
    <source>
        <dbReference type="EMBL" id="OGY41718.1"/>
    </source>
</evidence>
<organism evidence="1 2">
    <name type="scientific">Candidatus Buchananbacteria bacterium RBG_13_36_9</name>
    <dbReference type="NCBI Taxonomy" id="1797530"/>
    <lineage>
        <taxon>Bacteria</taxon>
        <taxon>Candidatus Buchananiibacteriota</taxon>
    </lineage>
</organism>
<reference evidence="1 2" key="1">
    <citation type="journal article" date="2016" name="Nat. Commun.">
        <title>Thousands of microbial genomes shed light on interconnected biogeochemical processes in an aquifer system.</title>
        <authorList>
            <person name="Anantharaman K."/>
            <person name="Brown C.T."/>
            <person name="Hug L.A."/>
            <person name="Sharon I."/>
            <person name="Castelle C.J."/>
            <person name="Probst A.J."/>
            <person name="Thomas B.C."/>
            <person name="Singh A."/>
            <person name="Wilkins M.J."/>
            <person name="Karaoz U."/>
            <person name="Brodie E.L."/>
            <person name="Williams K.H."/>
            <person name="Hubbard S.S."/>
            <person name="Banfield J.F."/>
        </authorList>
    </citation>
    <scope>NUCLEOTIDE SEQUENCE [LARGE SCALE GENOMIC DNA]</scope>
</reference>
<protein>
    <submittedName>
        <fullName evidence="1">Uncharacterized protein</fullName>
    </submittedName>
</protein>
<evidence type="ECO:0000313" key="2">
    <source>
        <dbReference type="Proteomes" id="UP000176498"/>
    </source>
</evidence>
<sequence>MVDKKAWNLLLLKISLAKEGKMKEEKPKTLKNLFARFTNLFKDTCPNCGEILKKSLVSVRNEKGKIVSRKVCHNPNCDYKQ</sequence>
<name>A0A1G1XNT7_9BACT</name>
<dbReference type="Proteomes" id="UP000176498">
    <property type="component" value="Unassembled WGS sequence"/>
</dbReference>
<comment type="caution">
    <text evidence="1">The sequence shown here is derived from an EMBL/GenBank/DDBJ whole genome shotgun (WGS) entry which is preliminary data.</text>
</comment>
<dbReference type="AlphaFoldDB" id="A0A1G1XNT7"/>